<keyword evidence="3" id="KW-1185">Reference proteome</keyword>
<gene>
    <name evidence="2" type="primary">Contig3414.g3651</name>
    <name evidence="2" type="ORF">STYLEM_204</name>
</gene>
<evidence type="ECO:0000313" key="2">
    <source>
        <dbReference type="EMBL" id="CDW71263.1"/>
    </source>
</evidence>
<keyword evidence="1" id="KW-0472">Membrane</keyword>
<dbReference type="EMBL" id="CCKQ01000200">
    <property type="protein sequence ID" value="CDW71263.1"/>
    <property type="molecule type" value="Genomic_DNA"/>
</dbReference>
<sequence>MIYFLARAFKCTSPVDLYTFMILSIISNSYQIFRDTLFYLYPDYFITPIHAVDSTHQKEWQNLAIIDIFLCVIIMLTFYFLTKPVSHQLYLRALSKLGDKQALWKIYKFFTLLISLVIVDLVLNLFYFATTVYFTYFRADLSPFVWIDVLFFFMIVFTSFYANFCIFNKYQKGFKIFSIIRVFVEIIKILKALLILNSINANYIYSKEMQDDLGNIKFFILVQEIISLALFIPILSLGRFIFFGFTQKKLNVIFDKCIEIFSFSQIHELNELKRSLLTEQEKHQQQQADFEQNIEFQQSLIIEIFPEKKIYDDMCINLKRKTLILPQTFKQIENPVLREQEWSFVHNIFRILFNRLKVEIETSREKRRAIIREDNKSSNNSYIQECEKFIVQFSEDFDNLIGELSEETFPIQQIEKYERGVLDQSIDDKVNLHPYDYIKSLVMLVYKTNVGYLPNLLKVINLTQGMDSLLKLNIDIGEIQGEIKELIDKERSYLVEFAKLEFNMADLKNQYLEFCRIEDKLYFDRKVEYSEVKNSRELQELLFNENQF</sequence>
<feature type="transmembrane region" description="Helical" evidence="1">
    <location>
        <begin position="102"/>
        <end position="129"/>
    </location>
</feature>
<keyword evidence="1" id="KW-0812">Transmembrane</keyword>
<organism evidence="2 3">
    <name type="scientific">Stylonychia lemnae</name>
    <name type="common">Ciliate</name>
    <dbReference type="NCBI Taxonomy" id="5949"/>
    <lineage>
        <taxon>Eukaryota</taxon>
        <taxon>Sar</taxon>
        <taxon>Alveolata</taxon>
        <taxon>Ciliophora</taxon>
        <taxon>Intramacronucleata</taxon>
        <taxon>Spirotrichea</taxon>
        <taxon>Stichotrichia</taxon>
        <taxon>Sporadotrichida</taxon>
        <taxon>Oxytrichidae</taxon>
        <taxon>Stylonychinae</taxon>
        <taxon>Stylonychia</taxon>
    </lineage>
</organism>
<feature type="transmembrane region" description="Helical" evidence="1">
    <location>
        <begin position="219"/>
        <end position="242"/>
    </location>
</feature>
<feature type="transmembrane region" description="Helical" evidence="1">
    <location>
        <begin position="15"/>
        <end position="33"/>
    </location>
</feature>
<evidence type="ECO:0000256" key="1">
    <source>
        <dbReference type="SAM" id="Phobius"/>
    </source>
</evidence>
<keyword evidence="1" id="KW-1133">Transmembrane helix</keyword>
<feature type="transmembrane region" description="Helical" evidence="1">
    <location>
        <begin position="179"/>
        <end position="199"/>
    </location>
</feature>
<dbReference type="Proteomes" id="UP000039865">
    <property type="component" value="Unassembled WGS sequence"/>
</dbReference>
<feature type="transmembrane region" description="Helical" evidence="1">
    <location>
        <begin position="149"/>
        <end position="167"/>
    </location>
</feature>
<evidence type="ECO:0008006" key="4">
    <source>
        <dbReference type="Google" id="ProtNLM"/>
    </source>
</evidence>
<evidence type="ECO:0000313" key="3">
    <source>
        <dbReference type="Proteomes" id="UP000039865"/>
    </source>
</evidence>
<feature type="transmembrane region" description="Helical" evidence="1">
    <location>
        <begin position="63"/>
        <end position="81"/>
    </location>
</feature>
<dbReference type="OrthoDB" id="10674484at2759"/>
<reference evidence="2 3" key="1">
    <citation type="submission" date="2014-06" db="EMBL/GenBank/DDBJ databases">
        <authorList>
            <person name="Swart Estienne"/>
        </authorList>
    </citation>
    <scope>NUCLEOTIDE SEQUENCE [LARGE SCALE GENOMIC DNA]</scope>
    <source>
        <strain evidence="2 3">130c</strain>
    </source>
</reference>
<protein>
    <recommendedName>
        <fullName evidence="4">Transmembrane protein</fullName>
    </recommendedName>
</protein>
<dbReference type="InParanoid" id="A0A077ZMV9"/>
<proteinExistence type="predicted"/>
<name>A0A077ZMV9_STYLE</name>
<accession>A0A077ZMV9</accession>
<dbReference type="AlphaFoldDB" id="A0A077ZMV9"/>